<dbReference type="SUPFAM" id="SSF54637">
    <property type="entry name" value="Thioesterase/thiol ester dehydrase-isomerase"/>
    <property type="match status" value="1"/>
</dbReference>
<dbReference type="Pfam" id="PF01575">
    <property type="entry name" value="MaoC_dehydratas"/>
    <property type="match status" value="1"/>
</dbReference>
<keyword evidence="3" id="KW-1185">Reference proteome</keyword>
<gene>
    <name evidence="2" type="ORF">SAMN05421844_10349</name>
</gene>
<organism evidence="2 3">
    <name type="scientific">Bosea robiniae</name>
    <dbReference type="NCBI Taxonomy" id="1036780"/>
    <lineage>
        <taxon>Bacteria</taxon>
        <taxon>Pseudomonadati</taxon>
        <taxon>Pseudomonadota</taxon>
        <taxon>Alphaproteobacteria</taxon>
        <taxon>Hyphomicrobiales</taxon>
        <taxon>Boseaceae</taxon>
        <taxon>Bosea</taxon>
    </lineage>
</organism>
<dbReference type="Proteomes" id="UP000199468">
    <property type="component" value="Unassembled WGS sequence"/>
</dbReference>
<feature type="domain" description="MaoC-like" evidence="1">
    <location>
        <begin position="9"/>
        <end position="121"/>
    </location>
</feature>
<dbReference type="RefSeq" id="WP_061970399.1">
    <property type="nucleotide sequence ID" value="NZ_FNBZ01000003.1"/>
</dbReference>
<protein>
    <submittedName>
        <fullName evidence="2">Acyl dehydratase</fullName>
    </submittedName>
</protein>
<comment type="caution">
    <text evidence="2">The sequence shown here is derived from an EMBL/GenBank/DDBJ whole genome shotgun (WGS) entry which is preliminary data.</text>
</comment>
<dbReference type="Gene3D" id="3.10.129.10">
    <property type="entry name" value="Hotdog Thioesterase"/>
    <property type="match status" value="1"/>
</dbReference>
<sequence>MSQFHVSLGQKAQFAKTVSESDVYLFAGITGDLAPNHVNKAYMEKSSYGRLQAHGALIIGYMSAASSIVTATARDGDETPVSLGYDRIRIVGPVFFGDTVTVDYEIDTIDAERRRATGAIRVTNQDGELVAVATHILKWVPNTKH</sequence>
<dbReference type="InterPro" id="IPR052342">
    <property type="entry name" value="MCH/BMMD"/>
</dbReference>
<dbReference type="PANTHER" id="PTHR43664">
    <property type="entry name" value="MONOAMINE OXIDASE-RELATED"/>
    <property type="match status" value="1"/>
</dbReference>
<dbReference type="PANTHER" id="PTHR43664:SF1">
    <property type="entry name" value="BETA-METHYLMALYL-COA DEHYDRATASE"/>
    <property type="match status" value="1"/>
</dbReference>
<reference evidence="2 3" key="1">
    <citation type="submission" date="2016-10" db="EMBL/GenBank/DDBJ databases">
        <authorList>
            <person name="Varghese N."/>
            <person name="Submissions S."/>
        </authorList>
    </citation>
    <scope>NUCLEOTIDE SEQUENCE [LARGE SCALE GENOMIC DNA]</scope>
    <source>
        <strain evidence="2 3">DSM 26672</strain>
    </source>
</reference>
<dbReference type="InterPro" id="IPR029069">
    <property type="entry name" value="HotDog_dom_sf"/>
</dbReference>
<name>A0ABY0NU41_9HYPH</name>
<dbReference type="EMBL" id="FNBZ01000003">
    <property type="protein sequence ID" value="SDG14309.1"/>
    <property type="molecule type" value="Genomic_DNA"/>
</dbReference>
<evidence type="ECO:0000259" key="1">
    <source>
        <dbReference type="Pfam" id="PF01575"/>
    </source>
</evidence>
<evidence type="ECO:0000313" key="2">
    <source>
        <dbReference type="EMBL" id="SDG14309.1"/>
    </source>
</evidence>
<proteinExistence type="predicted"/>
<accession>A0ABY0NU41</accession>
<evidence type="ECO:0000313" key="3">
    <source>
        <dbReference type="Proteomes" id="UP000199468"/>
    </source>
</evidence>
<dbReference type="InterPro" id="IPR002539">
    <property type="entry name" value="MaoC-like_dom"/>
</dbReference>